<sequence length="69" mass="7438">MFINLLTIFILINGSIQLIDSIAIDTVHKVVDVPCRDTIALDCIAMKSAGFCSSPYVAIHDCPVTCGHC</sequence>
<reference evidence="4" key="1">
    <citation type="submission" date="2023-07" db="EMBL/GenBank/DDBJ databases">
        <authorList>
            <consortium name="CYATHOMIX"/>
        </authorList>
    </citation>
    <scope>NUCLEOTIDE SEQUENCE</scope>
    <source>
        <strain evidence="4">N/A</strain>
    </source>
</reference>
<dbReference type="EMBL" id="CATQJL010000112">
    <property type="protein sequence ID" value="CAJ0595502.1"/>
    <property type="molecule type" value="Genomic_DNA"/>
</dbReference>
<feature type="domain" description="ShKT" evidence="3">
    <location>
        <begin position="35"/>
        <end position="69"/>
    </location>
</feature>
<keyword evidence="5" id="KW-1185">Reference proteome</keyword>
<name>A0AA36GNQ3_CYLNA</name>
<organism evidence="4 5">
    <name type="scientific">Cylicocyclus nassatus</name>
    <name type="common">Nematode worm</name>
    <dbReference type="NCBI Taxonomy" id="53992"/>
    <lineage>
        <taxon>Eukaryota</taxon>
        <taxon>Metazoa</taxon>
        <taxon>Ecdysozoa</taxon>
        <taxon>Nematoda</taxon>
        <taxon>Chromadorea</taxon>
        <taxon>Rhabditida</taxon>
        <taxon>Rhabditina</taxon>
        <taxon>Rhabditomorpha</taxon>
        <taxon>Strongyloidea</taxon>
        <taxon>Strongylidae</taxon>
        <taxon>Cylicocyclus</taxon>
    </lineage>
</organism>
<dbReference type="PROSITE" id="PS51670">
    <property type="entry name" value="SHKT"/>
    <property type="match status" value="1"/>
</dbReference>
<dbReference type="Gene3D" id="1.10.10.1940">
    <property type="match status" value="1"/>
</dbReference>
<dbReference type="AlphaFoldDB" id="A0AA36GNQ3"/>
<feature type="chain" id="PRO_5041373848" description="ShKT domain-containing protein" evidence="2">
    <location>
        <begin position="22"/>
        <end position="69"/>
    </location>
</feature>
<proteinExistence type="predicted"/>
<evidence type="ECO:0000313" key="5">
    <source>
        <dbReference type="Proteomes" id="UP001176961"/>
    </source>
</evidence>
<accession>A0AA36GNQ3</accession>
<gene>
    <name evidence="4" type="ORF">CYNAS_LOCUS7485</name>
</gene>
<evidence type="ECO:0000256" key="1">
    <source>
        <dbReference type="PROSITE-ProRule" id="PRU01005"/>
    </source>
</evidence>
<feature type="disulfide bond" evidence="1">
    <location>
        <begin position="35"/>
        <end position="69"/>
    </location>
</feature>
<keyword evidence="1" id="KW-1015">Disulfide bond</keyword>
<keyword evidence="2" id="KW-0732">Signal</keyword>
<comment type="caution">
    <text evidence="4">The sequence shown here is derived from an EMBL/GenBank/DDBJ whole genome shotgun (WGS) entry which is preliminary data.</text>
</comment>
<dbReference type="Proteomes" id="UP001176961">
    <property type="component" value="Unassembled WGS sequence"/>
</dbReference>
<evidence type="ECO:0000313" key="4">
    <source>
        <dbReference type="EMBL" id="CAJ0595502.1"/>
    </source>
</evidence>
<comment type="caution">
    <text evidence="1">Lacks conserved residue(s) required for the propagation of feature annotation.</text>
</comment>
<protein>
    <recommendedName>
        <fullName evidence="3">ShKT domain-containing protein</fullName>
    </recommendedName>
</protein>
<evidence type="ECO:0000259" key="3">
    <source>
        <dbReference type="PROSITE" id="PS51670"/>
    </source>
</evidence>
<dbReference type="Pfam" id="PF01549">
    <property type="entry name" value="ShK"/>
    <property type="match status" value="1"/>
</dbReference>
<feature type="signal peptide" evidence="2">
    <location>
        <begin position="1"/>
        <end position="21"/>
    </location>
</feature>
<evidence type="ECO:0000256" key="2">
    <source>
        <dbReference type="SAM" id="SignalP"/>
    </source>
</evidence>
<dbReference type="InterPro" id="IPR003582">
    <property type="entry name" value="ShKT_dom"/>
</dbReference>